<evidence type="ECO:0000313" key="9">
    <source>
        <dbReference type="Proteomes" id="UP000232638"/>
    </source>
</evidence>
<dbReference type="GO" id="GO:0015038">
    <property type="term" value="F:glutathione disulfide oxidoreductase activity"/>
    <property type="evidence" value="ECO:0007669"/>
    <property type="project" value="UniProtKB-UniRule"/>
</dbReference>
<evidence type="ECO:0000259" key="7">
    <source>
        <dbReference type="Pfam" id="PF00462"/>
    </source>
</evidence>
<dbReference type="GO" id="GO:0015035">
    <property type="term" value="F:protein-disulfide reductase activity"/>
    <property type="evidence" value="ECO:0007669"/>
    <property type="project" value="TreeGrafter"/>
</dbReference>
<evidence type="ECO:0000313" key="8">
    <source>
        <dbReference type="EMBL" id="AUB82988.1"/>
    </source>
</evidence>
<reference evidence="8 9" key="1">
    <citation type="submission" date="2017-03" db="EMBL/GenBank/DDBJ databases">
        <title>Complete genome sequence of Candidatus 'Thiodictyon syntrophicum' sp. nov. strain Cad16T, a photolithoautotroph purple sulfur bacterium isolated from an alpine meromictic lake.</title>
        <authorList>
            <person name="Luedin S.M."/>
            <person name="Pothier J.F."/>
            <person name="Danza F."/>
            <person name="Storelli N."/>
            <person name="Wittwer M."/>
            <person name="Tonolla M."/>
        </authorList>
    </citation>
    <scope>NUCLEOTIDE SEQUENCE [LARGE SCALE GENOMIC DNA]</scope>
    <source>
        <strain evidence="8 9">Cad16T</strain>
    </source>
</reference>
<sequence length="84" mass="9610">MPQVLMYTKTPCSYCSRARKLLQRRGIDFTEVPVDRDPEQERQMIERSGSRSVPQVFIDDRHIGGYADLAELDADGELDPLLGR</sequence>
<dbReference type="NCBIfam" id="TIGR02181">
    <property type="entry name" value="GRX_bact"/>
    <property type="match status" value="1"/>
</dbReference>
<dbReference type="OrthoDB" id="9814618at2"/>
<proteinExistence type="inferred from homology"/>
<dbReference type="InterPro" id="IPR011900">
    <property type="entry name" value="GRX_bact"/>
</dbReference>
<protein>
    <recommendedName>
        <fullName evidence="6">Glutaredoxin</fullName>
    </recommendedName>
</protein>
<dbReference type="PANTHER" id="PTHR46679">
    <property type="match status" value="1"/>
</dbReference>
<dbReference type="RefSeq" id="WP_100920691.1">
    <property type="nucleotide sequence ID" value="NZ_CP020370.1"/>
</dbReference>
<feature type="domain" description="Glutaredoxin" evidence="7">
    <location>
        <begin position="4"/>
        <end position="63"/>
    </location>
</feature>
<keyword evidence="3 6" id="KW-0249">Electron transport</keyword>
<evidence type="ECO:0000256" key="1">
    <source>
        <dbReference type="ARBA" id="ARBA00007787"/>
    </source>
</evidence>
<keyword evidence="5 6" id="KW-0676">Redox-active center</keyword>
<dbReference type="Proteomes" id="UP000232638">
    <property type="component" value="Chromosome"/>
</dbReference>
<dbReference type="AlphaFoldDB" id="A0A2K8UBN2"/>
<comment type="similarity">
    <text evidence="1 6">Belongs to the glutaredoxin family.</text>
</comment>
<dbReference type="PRINTS" id="PR00160">
    <property type="entry name" value="GLUTAREDOXIN"/>
</dbReference>
<keyword evidence="6" id="KW-0963">Cytoplasm</keyword>
<name>A0A2K8UBN2_9GAMM</name>
<evidence type="ECO:0000256" key="5">
    <source>
        <dbReference type="ARBA" id="ARBA00023284"/>
    </source>
</evidence>
<gene>
    <name evidence="8" type="ORF">THSYN_19915</name>
</gene>
<dbReference type="GO" id="GO:0045454">
    <property type="term" value="P:cell redox homeostasis"/>
    <property type="evidence" value="ECO:0007669"/>
    <property type="project" value="InterPro"/>
</dbReference>
<keyword evidence="9" id="KW-1185">Reference proteome</keyword>
<dbReference type="CDD" id="cd03418">
    <property type="entry name" value="GRX_GRXb_1_3_like"/>
    <property type="match status" value="1"/>
</dbReference>
<dbReference type="Pfam" id="PF00462">
    <property type="entry name" value="Glutaredoxin"/>
    <property type="match status" value="1"/>
</dbReference>
<keyword evidence="4" id="KW-1015">Disulfide bond</keyword>
<dbReference type="KEGG" id="tsy:THSYN_19915"/>
<dbReference type="InterPro" id="IPR036249">
    <property type="entry name" value="Thioredoxin-like_sf"/>
</dbReference>
<dbReference type="PROSITE" id="PS51354">
    <property type="entry name" value="GLUTAREDOXIN_2"/>
    <property type="match status" value="1"/>
</dbReference>
<evidence type="ECO:0000256" key="2">
    <source>
        <dbReference type="ARBA" id="ARBA00022448"/>
    </source>
</evidence>
<comment type="function">
    <text evidence="6">Has a glutathione-disulfide oxidoreductase activity in the presence of NADPH and glutathione reductase. Reduces low molecular weight disulfides and proteins.</text>
</comment>
<dbReference type="InterPro" id="IPR002109">
    <property type="entry name" value="Glutaredoxin"/>
</dbReference>
<evidence type="ECO:0000256" key="4">
    <source>
        <dbReference type="ARBA" id="ARBA00023157"/>
    </source>
</evidence>
<keyword evidence="2 6" id="KW-0813">Transport</keyword>
<accession>A0A2K8UBN2</accession>
<evidence type="ECO:0000256" key="6">
    <source>
        <dbReference type="RuleBase" id="RU364065"/>
    </source>
</evidence>
<dbReference type="PANTHER" id="PTHR46679:SF1">
    <property type="entry name" value="GLUTAREDOXIN-2, MITOCHONDRIAL"/>
    <property type="match status" value="1"/>
</dbReference>
<dbReference type="EMBL" id="CP020370">
    <property type="protein sequence ID" value="AUB82988.1"/>
    <property type="molecule type" value="Genomic_DNA"/>
</dbReference>
<organism evidence="8 9">
    <name type="scientific">Candidatus Thiodictyon syntrophicum</name>
    <dbReference type="NCBI Taxonomy" id="1166950"/>
    <lineage>
        <taxon>Bacteria</taxon>
        <taxon>Pseudomonadati</taxon>
        <taxon>Pseudomonadota</taxon>
        <taxon>Gammaproteobacteria</taxon>
        <taxon>Chromatiales</taxon>
        <taxon>Chromatiaceae</taxon>
        <taxon>Thiodictyon</taxon>
    </lineage>
</organism>
<dbReference type="SUPFAM" id="SSF52833">
    <property type="entry name" value="Thioredoxin-like"/>
    <property type="match status" value="1"/>
</dbReference>
<dbReference type="Gene3D" id="3.40.30.10">
    <property type="entry name" value="Glutaredoxin"/>
    <property type="match status" value="1"/>
</dbReference>
<dbReference type="InterPro" id="IPR014025">
    <property type="entry name" value="Glutaredoxin_subgr"/>
</dbReference>
<evidence type="ECO:0000256" key="3">
    <source>
        <dbReference type="ARBA" id="ARBA00022982"/>
    </source>
</evidence>